<name>A0A942Y661_9BACI</name>
<evidence type="ECO:0000256" key="1">
    <source>
        <dbReference type="ARBA" id="ARBA00022801"/>
    </source>
</evidence>
<dbReference type="Gene3D" id="3.10.129.10">
    <property type="entry name" value="Hotdog Thioesterase"/>
    <property type="match status" value="1"/>
</dbReference>
<keyword evidence="1" id="KW-0378">Hydrolase</keyword>
<evidence type="ECO:0000259" key="2">
    <source>
        <dbReference type="Pfam" id="PF03061"/>
    </source>
</evidence>
<dbReference type="CDD" id="cd03443">
    <property type="entry name" value="PaaI_thioesterase"/>
    <property type="match status" value="1"/>
</dbReference>
<evidence type="ECO:0000313" key="3">
    <source>
        <dbReference type="EMBL" id="MBS4180396.1"/>
    </source>
</evidence>
<dbReference type="InterPro" id="IPR003736">
    <property type="entry name" value="PAAI_dom"/>
</dbReference>
<dbReference type="Pfam" id="PF03061">
    <property type="entry name" value="4HBT"/>
    <property type="match status" value="1"/>
</dbReference>
<dbReference type="NCBIfam" id="TIGR00369">
    <property type="entry name" value="unchar_dom_1"/>
    <property type="match status" value="1"/>
</dbReference>
<gene>
    <name evidence="3" type="ORF">KHB02_03215</name>
</gene>
<proteinExistence type="predicted"/>
<dbReference type="EMBL" id="JAGYPE010000001">
    <property type="protein sequence ID" value="MBS4180396.1"/>
    <property type="molecule type" value="Genomic_DNA"/>
</dbReference>
<dbReference type="AlphaFoldDB" id="A0A942Y661"/>
<dbReference type="InterPro" id="IPR029069">
    <property type="entry name" value="HotDog_dom_sf"/>
</dbReference>
<sequence>MVVDSNEELRKIYENSPFNNLLGIKLAEFEEGKVVYSLETRPSHLNVNQAIHGGVYFTLLDSVMGATIRSVVKLPIVTINTSINYFTPVANGETMLAKAKIIQEGGSIVTAEGTIEDENGHVFAKATGTFKKIRNT</sequence>
<organism evidence="3">
    <name type="scientific">Neobacillus citreus</name>
    <dbReference type="NCBI Taxonomy" id="2833578"/>
    <lineage>
        <taxon>Bacteria</taxon>
        <taxon>Bacillati</taxon>
        <taxon>Bacillota</taxon>
        <taxon>Bacilli</taxon>
        <taxon>Bacillales</taxon>
        <taxon>Bacillaceae</taxon>
        <taxon>Neobacillus</taxon>
    </lineage>
</organism>
<dbReference type="GO" id="GO:0016289">
    <property type="term" value="F:acyl-CoA hydrolase activity"/>
    <property type="evidence" value="ECO:0007669"/>
    <property type="project" value="TreeGrafter"/>
</dbReference>
<dbReference type="InterPro" id="IPR006683">
    <property type="entry name" value="Thioestr_dom"/>
</dbReference>
<feature type="domain" description="Thioesterase" evidence="2">
    <location>
        <begin position="50"/>
        <end position="122"/>
    </location>
</feature>
<dbReference type="PANTHER" id="PTHR42856:SF1">
    <property type="entry name" value="ACYL-COENZYME A THIOESTERASE PAAI"/>
    <property type="match status" value="1"/>
</dbReference>
<reference evidence="3" key="1">
    <citation type="submission" date="2021-05" db="EMBL/GenBank/DDBJ databases">
        <title>Novel Bacillus species.</title>
        <authorList>
            <person name="Liu G."/>
        </authorList>
    </citation>
    <scope>NUCLEOTIDE SEQUENCE</scope>
    <source>
        <strain evidence="3">FJAT-50051</strain>
    </source>
</reference>
<dbReference type="InterPro" id="IPR052723">
    <property type="entry name" value="Acyl-CoA_thioesterase_PaaI"/>
</dbReference>
<accession>A0A942Y661</accession>
<dbReference type="SUPFAM" id="SSF54637">
    <property type="entry name" value="Thioesterase/thiol ester dehydrase-isomerase"/>
    <property type="match status" value="1"/>
</dbReference>
<dbReference type="PANTHER" id="PTHR42856">
    <property type="entry name" value="ACYL-COENZYME A THIOESTERASE PAAI"/>
    <property type="match status" value="1"/>
</dbReference>
<protein>
    <submittedName>
        <fullName evidence="3">PaaI family thioesterase</fullName>
    </submittedName>
</protein>
<comment type="caution">
    <text evidence="3">The sequence shown here is derived from an EMBL/GenBank/DDBJ whole genome shotgun (WGS) entry which is preliminary data.</text>
</comment>